<name>A0A9P6E3R5_9AGAR</name>
<keyword evidence="2" id="KW-1185">Reference proteome</keyword>
<evidence type="ECO:0000313" key="2">
    <source>
        <dbReference type="Proteomes" id="UP000807306"/>
    </source>
</evidence>
<evidence type="ECO:0000313" key="1">
    <source>
        <dbReference type="EMBL" id="KAF9521952.1"/>
    </source>
</evidence>
<dbReference type="Proteomes" id="UP000807306">
    <property type="component" value="Unassembled WGS sequence"/>
</dbReference>
<accession>A0A9P6E3R5</accession>
<comment type="caution">
    <text evidence="1">The sequence shown here is derived from an EMBL/GenBank/DDBJ whole genome shotgun (WGS) entry which is preliminary data.</text>
</comment>
<reference evidence="1" key="1">
    <citation type="submission" date="2020-11" db="EMBL/GenBank/DDBJ databases">
        <authorList>
            <consortium name="DOE Joint Genome Institute"/>
            <person name="Ahrendt S."/>
            <person name="Riley R."/>
            <person name="Andreopoulos W."/>
            <person name="Labutti K."/>
            <person name="Pangilinan J."/>
            <person name="Ruiz-Duenas F.J."/>
            <person name="Barrasa J.M."/>
            <person name="Sanchez-Garcia M."/>
            <person name="Camarero S."/>
            <person name="Miyauchi S."/>
            <person name="Serrano A."/>
            <person name="Linde D."/>
            <person name="Babiker R."/>
            <person name="Drula E."/>
            <person name="Ayuso-Fernandez I."/>
            <person name="Pacheco R."/>
            <person name="Padilla G."/>
            <person name="Ferreira P."/>
            <person name="Barriuso J."/>
            <person name="Kellner H."/>
            <person name="Castanera R."/>
            <person name="Alfaro M."/>
            <person name="Ramirez L."/>
            <person name="Pisabarro A.G."/>
            <person name="Kuo A."/>
            <person name="Tritt A."/>
            <person name="Lipzen A."/>
            <person name="He G."/>
            <person name="Yan M."/>
            <person name="Ng V."/>
            <person name="Cullen D."/>
            <person name="Martin F."/>
            <person name="Rosso M.-N."/>
            <person name="Henrissat B."/>
            <person name="Hibbett D."/>
            <person name="Martinez A.T."/>
            <person name="Grigoriev I.V."/>
        </authorList>
    </citation>
    <scope>NUCLEOTIDE SEQUENCE</scope>
    <source>
        <strain evidence="1">CBS 506.95</strain>
    </source>
</reference>
<gene>
    <name evidence="1" type="ORF">CPB83DRAFT_151783</name>
</gene>
<dbReference type="EMBL" id="MU157970">
    <property type="protein sequence ID" value="KAF9521952.1"/>
    <property type="molecule type" value="Genomic_DNA"/>
</dbReference>
<protein>
    <submittedName>
        <fullName evidence="1">Uncharacterized protein</fullName>
    </submittedName>
</protein>
<dbReference type="AlphaFoldDB" id="A0A9P6E3R5"/>
<proteinExistence type="predicted"/>
<sequence length="112" mass="12311">MSHNLPMFDGTFYIMSCVSTSRIYAAILRGNVYNVPIVIEGGNVPPSTTEIGNTTCSRYHRGSGSHTGECTVRGRTAGARQGARNGLARKSRKRIKQILMVAQDHEETQLRT</sequence>
<organism evidence="1 2">
    <name type="scientific">Crepidotus variabilis</name>
    <dbReference type="NCBI Taxonomy" id="179855"/>
    <lineage>
        <taxon>Eukaryota</taxon>
        <taxon>Fungi</taxon>
        <taxon>Dikarya</taxon>
        <taxon>Basidiomycota</taxon>
        <taxon>Agaricomycotina</taxon>
        <taxon>Agaricomycetes</taxon>
        <taxon>Agaricomycetidae</taxon>
        <taxon>Agaricales</taxon>
        <taxon>Agaricineae</taxon>
        <taxon>Crepidotaceae</taxon>
        <taxon>Crepidotus</taxon>
    </lineage>
</organism>